<dbReference type="GO" id="GO:0016740">
    <property type="term" value="F:transferase activity"/>
    <property type="evidence" value="ECO:0007669"/>
    <property type="project" value="UniProtKB-KW"/>
</dbReference>
<feature type="transmembrane region" description="Helical" evidence="1">
    <location>
        <begin position="275"/>
        <end position="297"/>
    </location>
</feature>
<evidence type="ECO:0000313" key="3">
    <source>
        <dbReference type="Proteomes" id="UP000253426"/>
    </source>
</evidence>
<keyword evidence="1" id="KW-0472">Membrane</keyword>
<feature type="transmembrane region" description="Helical" evidence="1">
    <location>
        <begin position="83"/>
        <end position="109"/>
    </location>
</feature>
<keyword evidence="1" id="KW-0812">Transmembrane</keyword>
<proteinExistence type="predicted"/>
<feature type="transmembrane region" description="Helical" evidence="1">
    <location>
        <begin position="15"/>
        <end position="36"/>
    </location>
</feature>
<sequence length="874" mass="97086">MERVAEPSKFFTRKLALDLGMVLLLLVWFALPLIFLRHSPILMGWPWMIGFPVGTLALLVLWNRMAGKEESLTVAAPEPWHAWRWVLTILLLAGVTVVTFFIPLTIHFWGGGDEIQMLRSEVWSSGFDKGLSRPLNMIYYWLGRQLTPDRIEGQLIVASLLCLANGVFLMGVVRELLPKDRILPVAAGVMMVLNRGDLSRFMIMWTTSLYWGPLCFILLATWLFLVSSRRRSRVLLFAACFSLGVALLGTEGLFPLAGVLSFLVYRYWQDRRHGFLWFFAWNGTVALFASRFVQFLLSKGGDVYQLRQTKGSHGHIDIATAIKVHLTAFLEYFNLRGALWEYWPAAAGVSVMVLLVLWLAPRLATAEPTGPSRKALLFAALAAGGAMIFGFLPFLHIPHLFRTHFLASAGESVCFAALVCLAGSFLPVRWRGAGTSLLIAGIAGVTSIATFTSQQYERRISSITFEKVTSVFEQIHSLSPRLEPGSAVLFVLDDGISSPLGGLYHMNRVSELVLGAPSYIVNGSSTEVTGKIGPKGIIPTHEFIVSGEYGYENLVAFRLSYDGTTRLITELPPALIAEAPDAARLYRPLNLLHPGVINPLPIFRLPKWSDGTPDVFDFTPGVLLGERWGERRISKNERLSREFQNDATIWVNPAGRTSLDLSLSIKPDSDYEKLAMDFSIHNDQGAEVAKIRLPKEGRTQVKLPLDPQRLQSFRFHFAAVEPGATAPPVLKAYRAGTVKRAFPARKRSDVTEPGTVLGENWHPLERYDGKTFRWVTNDAEIKPGIWSTSVETLRLTVECGPGAGEDGATLEVRAKDGEVLASTHIHTYAELQLKLSRPLLPNEVCQLHVEGGGLPSPRGEPRILNFRVFTCSLE</sequence>
<name>A0A366HLZ3_9BACT</name>
<feature type="transmembrane region" description="Helical" evidence="1">
    <location>
        <begin position="375"/>
        <end position="397"/>
    </location>
</feature>
<keyword evidence="2" id="KW-0808">Transferase</keyword>
<dbReference type="EMBL" id="QNRR01000005">
    <property type="protein sequence ID" value="RBP43894.1"/>
    <property type="molecule type" value="Genomic_DNA"/>
</dbReference>
<evidence type="ECO:0000313" key="2">
    <source>
        <dbReference type="EMBL" id="RBP43894.1"/>
    </source>
</evidence>
<reference evidence="2 3" key="1">
    <citation type="submission" date="2018-06" db="EMBL/GenBank/DDBJ databases">
        <title>Genomic Encyclopedia of Type Strains, Phase IV (KMG-IV): sequencing the most valuable type-strain genomes for metagenomic binning, comparative biology and taxonomic classification.</title>
        <authorList>
            <person name="Goeker M."/>
        </authorList>
    </citation>
    <scope>NUCLEOTIDE SEQUENCE [LARGE SCALE GENOMIC DNA]</scope>
    <source>
        <strain evidence="2 3">DSM 25532</strain>
    </source>
</reference>
<dbReference type="Proteomes" id="UP000253426">
    <property type="component" value="Unassembled WGS sequence"/>
</dbReference>
<feature type="transmembrane region" description="Helical" evidence="1">
    <location>
        <begin position="433"/>
        <end position="452"/>
    </location>
</feature>
<accession>A0A366HLZ3</accession>
<feature type="transmembrane region" description="Helical" evidence="1">
    <location>
        <begin position="236"/>
        <end position="263"/>
    </location>
</feature>
<keyword evidence="1" id="KW-1133">Transmembrane helix</keyword>
<gene>
    <name evidence="2" type="ORF">DES53_105293</name>
</gene>
<evidence type="ECO:0000256" key="1">
    <source>
        <dbReference type="SAM" id="Phobius"/>
    </source>
</evidence>
<protein>
    <submittedName>
        <fullName evidence="2">4-amino-4-deoxy-L-arabinose transferase-like glycosyltransferase</fullName>
    </submittedName>
</protein>
<feature type="transmembrane region" description="Helical" evidence="1">
    <location>
        <begin position="201"/>
        <end position="224"/>
    </location>
</feature>
<organism evidence="2 3">
    <name type="scientific">Roseimicrobium gellanilyticum</name>
    <dbReference type="NCBI Taxonomy" id="748857"/>
    <lineage>
        <taxon>Bacteria</taxon>
        <taxon>Pseudomonadati</taxon>
        <taxon>Verrucomicrobiota</taxon>
        <taxon>Verrucomicrobiia</taxon>
        <taxon>Verrucomicrobiales</taxon>
        <taxon>Verrucomicrobiaceae</taxon>
        <taxon>Roseimicrobium</taxon>
    </lineage>
</organism>
<dbReference type="AlphaFoldDB" id="A0A366HLZ3"/>
<feature type="transmembrane region" description="Helical" evidence="1">
    <location>
        <begin position="42"/>
        <end position="62"/>
    </location>
</feature>
<feature type="transmembrane region" description="Helical" evidence="1">
    <location>
        <begin position="155"/>
        <end position="173"/>
    </location>
</feature>
<feature type="transmembrane region" description="Helical" evidence="1">
    <location>
        <begin position="342"/>
        <end position="363"/>
    </location>
</feature>
<comment type="caution">
    <text evidence="2">The sequence shown here is derived from an EMBL/GenBank/DDBJ whole genome shotgun (WGS) entry which is preliminary data.</text>
</comment>
<feature type="transmembrane region" description="Helical" evidence="1">
    <location>
        <begin position="403"/>
        <end position="426"/>
    </location>
</feature>
<keyword evidence="3" id="KW-1185">Reference proteome</keyword>